<accession>A0A3D8SDF9</accession>
<dbReference type="Proteomes" id="UP000256690">
    <property type="component" value="Unassembled WGS sequence"/>
</dbReference>
<feature type="region of interest" description="Disordered" evidence="1">
    <location>
        <begin position="213"/>
        <end position="247"/>
    </location>
</feature>
<evidence type="ECO:0000256" key="1">
    <source>
        <dbReference type="SAM" id="MobiDB-lite"/>
    </source>
</evidence>
<dbReference type="GeneID" id="38114494"/>
<name>A0A3D8SDF9_9EURO</name>
<evidence type="ECO:0000313" key="2">
    <source>
        <dbReference type="EMBL" id="RDW83798.1"/>
    </source>
</evidence>
<dbReference type="STRING" id="1810919.A0A3D8SDF9"/>
<proteinExistence type="predicted"/>
<comment type="caution">
    <text evidence="2">The sequence shown here is derived from an EMBL/GenBank/DDBJ whole genome shotgun (WGS) entry which is preliminary data.</text>
</comment>
<sequence length="247" mass="26866">MANPTDKDTYVFTRDFRDNNRINLQHYLWVELFGYHIHPSIPTDSPNLRIADVGTGTGIWLTDLARRLPPSTALDGFDISLAAAPPPQCLPANITLQHWDLLADEVPSHLRGTYDIVNMRLLVLVISDDQIERVIEKLVQLLSATNRPPPNLRAGHDNLAHRVRPAERARPGVRSPLGAKPQGARVPIHANLGAASGVNPVQSRTAQCAVRRQKRTAGHGARAARVQPHHLGAGGAQDKESAVGGAN</sequence>
<keyword evidence="3" id="KW-1185">Reference proteome</keyword>
<protein>
    <submittedName>
        <fullName evidence="2">Uncharacterized protein</fullName>
    </submittedName>
</protein>
<organism evidence="2 3">
    <name type="scientific">Aspergillus mulundensis</name>
    <dbReference type="NCBI Taxonomy" id="1810919"/>
    <lineage>
        <taxon>Eukaryota</taxon>
        <taxon>Fungi</taxon>
        <taxon>Dikarya</taxon>
        <taxon>Ascomycota</taxon>
        <taxon>Pezizomycotina</taxon>
        <taxon>Eurotiomycetes</taxon>
        <taxon>Eurotiomycetidae</taxon>
        <taxon>Eurotiales</taxon>
        <taxon>Aspergillaceae</taxon>
        <taxon>Aspergillus</taxon>
        <taxon>Aspergillus subgen. Nidulantes</taxon>
    </lineage>
</organism>
<reference evidence="2 3" key="1">
    <citation type="journal article" date="2018" name="IMA Fungus">
        <title>IMA Genome-F 9: Draft genome sequence of Annulohypoxylon stygium, Aspergillus mulundensis, Berkeleyomyces basicola (syn. Thielaviopsis basicola), Ceratocystis smalleyi, two Cercospora beticola strains, Coleophoma cylindrospora, Fusarium fracticaudum, Phialophora cf. hyalina, and Morchella septimelata.</title>
        <authorList>
            <person name="Wingfield B.D."/>
            <person name="Bills G.F."/>
            <person name="Dong Y."/>
            <person name="Huang W."/>
            <person name="Nel W.J."/>
            <person name="Swalarsk-Parry B.S."/>
            <person name="Vaghefi N."/>
            <person name="Wilken P.M."/>
            <person name="An Z."/>
            <person name="de Beer Z.W."/>
            <person name="De Vos L."/>
            <person name="Chen L."/>
            <person name="Duong T.A."/>
            <person name="Gao Y."/>
            <person name="Hammerbacher A."/>
            <person name="Kikkert J.R."/>
            <person name="Li Y."/>
            <person name="Li H."/>
            <person name="Li K."/>
            <person name="Li Q."/>
            <person name="Liu X."/>
            <person name="Ma X."/>
            <person name="Naidoo K."/>
            <person name="Pethybridge S.J."/>
            <person name="Sun J."/>
            <person name="Steenkamp E.T."/>
            <person name="van der Nest M.A."/>
            <person name="van Wyk S."/>
            <person name="Wingfield M.J."/>
            <person name="Xiong C."/>
            <person name="Yue Q."/>
            <person name="Zhang X."/>
        </authorList>
    </citation>
    <scope>NUCLEOTIDE SEQUENCE [LARGE SCALE GENOMIC DNA]</scope>
    <source>
        <strain evidence="2 3">DSM 5745</strain>
    </source>
</reference>
<dbReference type="RefSeq" id="XP_026605136.1">
    <property type="nucleotide sequence ID" value="XM_026746140.1"/>
</dbReference>
<dbReference type="Gene3D" id="3.40.50.150">
    <property type="entry name" value="Vaccinia Virus protein VP39"/>
    <property type="match status" value="1"/>
</dbReference>
<gene>
    <name evidence="2" type="ORF">DSM5745_04124</name>
</gene>
<dbReference type="EMBL" id="PVWQ01000004">
    <property type="protein sequence ID" value="RDW83798.1"/>
    <property type="molecule type" value="Genomic_DNA"/>
</dbReference>
<evidence type="ECO:0000313" key="3">
    <source>
        <dbReference type="Proteomes" id="UP000256690"/>
    </source>
</evidence>
<dbReference type="OrthoDB" id="417697at2759"/>
<dbReference type="SUPFAM" id="SSF53335">
    <property type="entry name" value="S-adenosyl-L-methionine-dependent methyltransferases"/>
    <property type="match status" value="1"/>
</dbReference>
<dbReference type="AlphaFoldDB" id="A0A3D8SDF9"/>
<dbReference type="InterPro" id="IPR029063">
    <property type="entry name" value="SAM-dependent_MTases_sf"/>
</dbReference>